<evidence type="ECO:0000256" key="3">
    <source>
        <dbReference type="ARBA" id="ARBA00023139"/>
    </source>
</evidence>
<evidence type="ECO:0000256" key="2">
    <source>
        <dbReference type="ARBA" id="ARBA00023136"/>
    </source>
</evidence>
<gene>
    <name evidence="6 9" type="primary">bamD</name>
    <name evidence="9" type="ORF">VMF7928_03375</name>
</gene>
<dbReference type="SUPFAM" id="SSF48452">
    <property type="entry name" value="TPR-like"/>
    <property type="match status" value="1"/>
</dbReference>
<evidence type="ECO:0000313" key="9">
    <source>
        <dbReference type="EMBL" id="CAH0541099.1"/>
    </source>
</evidence>
<comment type="function">
    <text evidence="6">Part of the outer membrane protein assembly complex, which is involved in assembly and insertion of beta-barrel proteins into the outer membrane.</text>
</comment>
<keyword evidence="3 6" id="KW-0564">Palmitate</keyword>
<evidence type="ECO:0000256" key="6">
    <source>
        <dbReference type="HAMAP-Rule" id="MF_00922"/>
    </source>
</evidence>
<dbReference type="PANTHER" id="PTHR37423">
    <property type="entry name" value="SOLUBLE LYTIC MUREIN TRANSGLYCOSYLASE-RELATED"/>
    <property type="match status" value="1"/>
</dbReference>
<dbReference type="InterPro" id="IPR011990">
    <property type="entry name" value="TPR-like_helical_dom_sf"/>
</dbReference>
<dbReference type="CDD" id="cd15830">
    <property type="entry name" value="BamD"/>
    <property type="match status" value="1"/>
</dbReference>
<dbReference type="RefSeq" id="WP_237362842.1">
    <property type="nucleotide sequence ID" value="NZ_CAKLDM010000002.1"/>
</dbReference>
<evidence type="ECO:0000256" key="7">
    <source>
        <dbReference type="SAM" id="SignalP"/>
    </source>
</evidence>
<comment type="caution">
    <text evidence="9">The sequence shown here is derived from an EMBL/GenBank/DDBJ whole genome shotgun (WGS) entry which is preliminary data.</text>
</comment>
<keyword evidence="5 6" id="KW-0449">Lipoprotein</keyword>
<sequence>MKKRSLLGLVTLLTLFGCSSSKEVVPDLPPAQLYAQAKTALQEGYLTGAITKLEAMDSRYPFGPYSDQVQLDLIYAYYRNDQLPLALASIDRFMRLNPTSPKLDWVLYMRGLTHMAQDTNFLQEALDIDRSDRDPTPAAEAFADFKKLLDRYPTSPYAADAEKRMYSLKNRLADYDLSIAKFYIKRKAWIAAVNRAQELQKRYPDTEAARESLQVELEAYKVLGLQGPIANTEKLIKLNPEK</sequence>
<comment type="subunit">
    <text evidence="6">Part of the Bam complex.</text>
</comment>
<reference evidence="9" key="1">
    <citation type="submission" date="2021-11" db="EMBL/GenBank/DDBJ databases">
        <authorList>
            <person name="Rodrigo-Torres L."/>
            <person name="Arahal R. D."/>
            <person name="Lucena T."/>
        </authorList>
    </citation>
    <scope>NUCLEOTIDE SEQUENCE</scope>
    <source>
        <strain evidence="9">CECT 7928</strain>
    </source>
</reference>
<dbReference type="PROSITE" id="PS51257">
    <property type="entry name" value="PROKAR_LIPOPROTEIN"/>
    <property type="match status" value="1"/>
</dbReference>
<evidence type="ECO:0000259" key="8">
    <source>
        <dbReference type="Pfam" id="PF13525"/>
    </source>
</evidence>
<name>A0ABN8E637_9VIBR</name>
<keyword evidence="1 6" id="KW-0732">Signal</keyword>
<dbReference type="Proteomes" id="UP000838748">
    <property type="component" value="Unassembled WGS sequence"/>
</dbReference>
<keyword evidence="10" id="KW-1185">Reference proteome</keyword>
<feature type="signal peptide" evidence="7">
    <location>
        <begin position="1"/>
        <end position="21"/>
    </location>
</feature>
<protein>
    <recommendedName>
        <fullName evidence="6">Outer membrane protein assembly factor BamD</fullName>
    </recommendedName>
</protein>
<feature type="chain" id="PRO_5046690374" description="Outer membrane protein assembly factor BamD" evidence="7">
    <location>
        <begin position="22"/>
        <end position="242"/>
    </location>
</feature>
<dbReference type="InterPro" id="IPR017689">
    <property type="entry name" value="BamD"/>
</dbReference>
<dbReference type="EMBL" id="CAKLDM010000002">
    <property type="protein sequence ID" value="CAH0541099.1"/>
    <property type="molecule type" value="Genomic_DNA"/>
</dbReference>
<comment type="similarity">
    <text evidence="6">Belongs to the BamD family.</text>
</comment>
<dbReference type="HAMAP" id="MF_00922">
    <property type="entry name" value="OM_assembly_BamD"/>
    <property type="match status" value="1"/>
</dbReference>
<accession>A0ABN8E637</accession>
<organism evidence="9 10">
    <name type="scientific">Vibrio marisflavi CECT 7928</name>
    <dbReference type="NCBI Taxonomy" id="634439"/>
    <lineage>
        <taxon>Bacteria</taxon>
        <taxon>Pseudomonadati</taxon>
        <taxon>Pseudomonadota</taxon>
        <taxon>Gammaproteobacteria</taxon>
        <taxon>Vibrionales</taxon>
        <taxon>Vibrionaceae</taxon>
        <taxon>Vibrio</taxon>
    </lineage>
</organism>
<dbReference type="InterPro" id="IPR039565">
    <property type="entry name" value="BamD-like"/>
</dbReference>
<comment type="subcellular location">
    <subcellularLocation>
        <location evidence="6">Cell outer membrane</location>
        <topology evidence="6">Lipid-anchor</topology>
    </subcellularLocation>
</comment>
<evidence type="ECO:0000256" key="5">
    <source>
        <dbReference type="ARBA" id="ARBA00023288"/>
    </source>
</evidence>
<evidence type="ECO:0000256" key="4">
    <source>
        <dbReference type="ARBA" id="ARBA00023237"/>
    </source>
</evidence>
<dbReference type="Pfam" id="PF13525">
    <property type="entry name" value="YfiO"/>
    <property type="match status" value="1"/>
</dbReference>
<keyword evidence="4 6" id="KW-0998">Cell outer membrane</keyword>
<keyword evidence="2 6" id="KW-0472">Membrane</keyword>
<dbReference type="PANTHER" id="PTHR37423:SF1">
    <property type="entry name" value="OUTER MEMBRANE PROTEIN ASSEMBLY FACTOR BAMD"/>
    <property type="match status" value="1"/>
</dbReference>
<evidence type="ECO:0000256" key="1">
    <source>
        <dbReference type="ARBA" id="ARBA00022729"/>
    </source>
</evidence>
<dbReference type="Gene3D" id="1.25.40.10">
    <property type="entry name" value="Tetratricopeptide repeat domain"/>
    <property type="match status" value="1"/>
</dbReference>
<proteinExistence type="inferred from homology"/>
<evidence type="ECO:0000313" key="10">
    <source>
        <dbReference type="Proteomes" id="UP000838748"/>
    </source>
</evidence>
<feature type="domain" description="Outer membrane lipoprotein BamD-like" evidence="8">
    <location>
        <begin position="27"/>
        <end position="234"/>
    </location>
</feature>
<dbReference type="NCBIfam" id="TIGR03302">
    <property type="entry name" value="OM_YfiO"/>
    <property type="match status" value="1"/>
</dbReference>